<keyword evidence="5 8" id="KW-0812">Transmembrane</keyword>
<feature type="transmembrane region" description="Helical" evidence="8">
    <location>
        <begin position="162"/>
        <end position="180"/>
    </location>
</feature>
<dbReference type="AlphaFoldDB" id="A0A3N0J1R5"/>
<evidence type="ECO:0000256" key="5">
    <source>
        <dbReference type="ARBA" id="ARBA00022692"/>
    </source>
</evidence>
<feature type="transmembrane region" description="Helical" evidence="8">
    <location>
        <begin position="284"/>
        <end position="306"/>
    </location>
</feature>
<dbReference type="EMBL" id="QICC01000003">
    <property type="protein sequence ID" value="RNM43169.1"/>
    <property type="molecule type" value="Genomic_DNA"/>
</dbReference>
<accession>A0A3N0J1R5</accession>
<dbReference type="GO" id="GO:0033214">
    <property type="term" value="P:siderophore-iron import into cell"/>
    <property type="evidence" value="ECO:0007669"/>
    <property type="project" value="TreeGrafter"/>
</dbReference>
<feature type="transmembrane region" description="Helical" evidence="8">
    <location>
        <begin position="352"/>
        <end position="371"/>
    </location>
</feature>
<evidence type="ECO:0000256" key="3">
    <source>
        <dbReference type="ARBA" id="ARBA00022448"/>
    </source>
</evidence>
<comment type="similarity">
    <text evidence="2">Belongs to the binding-protein-dependent transport system permease family. FecCD subfamily.</text>
</comment>
<evidence type="ECO:0000256" key="4">
    <source>
        <dbReference type="ARBA" id="ARBA00022475"/>
    </source>
</evidence>
<protein>
    <submittedName>
        <fullName evidence="9">Iron ABC transporter permease</fullName>
    </submittedName>
</protein>
<feature type="transmembrane region" description="Helical" evidence="8">
    <location>
        <begin position="106"/>
        <end position="126"/>
    </location>
</feature>
<evidence type="ECO:0000256" key="1">
    <source>
        <dbReference type="ARBA" id="ARBA00004651"/>
    </source>
</evidence>
<feature type="transmembrane region" description="Helical" evidence="8">
    <location>
        <begin position="27"/>
        <end position="47"/>
    </location>
</feature>
<dbReference type="GO" id="GO:0005886">
    <property type="term" value="C:plasma membrane"/>
    <property type="evidence" value="ECO:0007669"/>
    <property type="project" value="UniProtKB-SubCell"/>
</dbReference>
<evidence type="ECO:0000256" key="7">
    <source>
        <dbReference type="ARBA" id="ARBA00023136"/>
    </source>
</evidence>
<evidence type="ECO:0000256" key="6">
    <source>
        <dbReference type="ARBA" id="ARBA00022989"/>
    </source>
</evidence>
<comment type="caution">
    <text evidence="9">The sequence shown here is derived from an EMBL/GenBank/DDBJ whole genome shotgun (WGS) entry which is preliminary data.</text>
</comment>
<dbReference type="CDD" id="cd06550">
    <property type="entry name" value="TM_ABC_iron-siderophores_like"/>
    <property type="match status" value="1"/>
</dbReference>
<evidence type="ECO:0000256" key="2">
    <source>
        <dbReference type="ARBA" id="ARBA00007935"/>
    </source>
</evidence>
<dbReference type="Pfam" id="PF01032">
    <property type="entry name" value="FecCD"/>
    <property type="match status" value="1"/>
</dbReference>
<dbReference type="InterPro" id="IPR000522">
    <property type="entry name" value="ABC_transptr_permease_BtuC"/>
</dbReference>
<dbReference type="InterPro" id="IPR037294">
    <property type="entry name" value="ABC_BtuC-like"/>
</dbReference>
<keyword evidence="3" id="KW-0813">Transport</keyword>
<dbReference type="Proteomes" id="UP000270112">
    <property type="component" value="Unassembled WGS sequence"/>
</dbReference>
<reference evidence="10" key="1">
    <citation type="submission" date="2018-05" db="EMBL/GenBank/DDBJ databases">
        <title>Genome Sequencing of selected type strains of the family Eggerthellaceae.</title>
        <authorList>
            <person name="Danylec N."/>
            <person name="Stoll D.A."/>
            <person name="Doetsch A."/>
            <person name="Huch M."/>
        </authorList>
    </citation>
    <scope>NUCLEOTIDE SEQUENCE [LARGE SCALE GENOMIC DNA]</scope>
    <source>
        <strain evidence="10">DSM 16107</strain>
    </source>
</reference>
<gene>
    <name evidence="9" type="ORF">DMP09_01605</name>
</gene>
<keyword evidence="7 8" id="KW-0472">Membrane</keyword>
<sequence>MIMGEDALDNEDLATSIERGERRKTRLFAVIAGVLLAASFLFCLVVGRYTTGVAETFAAFAYGMVDTLIDVLELPTLIPGVAYEIPNPVPIIWDTTSYLVLWTIRLPRMLGVVFVGGGLAMAGASYQGVFRNPLVSESILGVTAGAAFGAGLGFFFYGGQYLVMALAFVGAMLAVAATYFSSRAFNGNPTLLLVLAGTVVGSLFSAGLTVLQYLIGSEDARLGDIVFWLMGSFSKVGGAEVAYLVVGIAACALVLNAQRWKLNVLSLGDEEAKALGVDTTKTRLVIILAATLLTAIAVSVCGTIGWVGLVVPQMVRMLIGPDNRRLIPLCFFFGGTFMLIIDCICRSLISSEIPIGVATAIIGAPLFLVILRRLNRGWA</sequence>
<dbReference type="GO" id="GO:0022857">
    <property type="term" value="F:transmembrane transporter activity"/>
    <property type="evidence" value="ECO:0007669"/>
    <property type="project" value="InterPro"/>
</dbReference>
<proteinExistence type="inferred from homology"/>
<keyword evidence="4" id="KW-1003">Cell membrane</keyword>
<dbReference type="PANTHER" id="PTHR30472:SF70">
    <property type="entry name" value="MOLYBDATE IMPORT SYSTEM PERMEASE PROTEIN MOLB"/>
    <property type="match status" value="1"/>
</dbReference>
<organism evidence="9 10">
    <name type="scientific">Eggerthella sinensis</name>
    <dbReference type="NCBI Taxonomy" id="242230"/>
    <lineage>
        <taxon>Bacteria</taxon>
        <taxon>Bacillati</taxon>
        <taxon>Actinomycetota</taxon>
        <taxon>Coriobacteriia</taxon>
        <taxon>Eggerthellales</taxon>
        <taxon>Eggerthellaceae</taxon>
        <taxon>Eggerthella</taxon>
    </lineage>
</organism>
<keyword evidence="6 8" id="KW-1133">Transmembrane helix</keyword>
<feature type="transmembrane region" description="Helical" evidence="8">
    <location>
        <begin position="236"/>
        <end position="255"/>
    </location>
</feature>
<name>A0A3N0J1R5_9ACTN</name>
<evidence type="ECO:0000313" key="10">
    <source>
        <dbReference type="Proteomes" id="UP000270112"/>
    </source>
</evidence>
<dbReference type="SUPFAM" id="SSF81345">
    <property type="entry name" value="ABC transporter involved in vitamin B12 uptake, BtuC"/>
    <property type="match status" value="1"/>
</dbReference>
<dbReference type="Gene3D" id="1.10.3470.10">
    <property type="entry name" value="ABC transporter involved in vitamin B12 uptake, BtuC"/>
    <property type="match status" value="1"/>
</dbReference>
<dbReference type="PANTHER" id="PTHR30472">
    <property type="entry name" value="FERRIC ENTEROBACTIN TRANSPORT SYSTEM PERMEASE PROTEIN"/>
    <property type="match status" value="1"/>
</dbReference>
<feature type="transmembrane region" description="Helical" evidence="8">
    <location>
        <begin position="192"/>
        <end position="216"/>
    </location>
</feature>
<evidence type="ECO:0000256" key="8">
    <source>
        <dbReference type="SAM" id="Phobius"/>
    </source>
</evidence>
<feature type="transmembrane region" description="Helical" evidence="8">
    <location>
        <begin position="138"/>
        <end position="156"/>
    </location>
</feature>
<comment type="subcellular location">
    <subcellularLocation>
        <location evidence="1">Cell membrane</location>
        <topology evidence="1">Multi-pass membrane protein</topology>
    </subcellularLocation>
</comment>
<evidence type="ECO:0000313" key="9">
    <source>
        <dbReference type="EMBL" id="RNM43169.1"/>
    </source>
</evidence>
<feature type="transmembrane region" description="Helical" evidence="8">
    <location>
        <begin position="326"/>
        <end position="345"/>
    </location>
</feature>